<dbReference type="RefSeq" id="WP_072856546.1">
    <property type="nucleotide sequence ID" value="NZ_FQUE01000002.1"/>
</dbReference>
<dbReference type="Proteomes" id="UP000183987">
    <property type="component" value="Unassembled WGS sequence"/>
</dbReference>
<accession>A0A1M4XC26</accession>
<proteinExistence type="predicted"/>
<sequence>MHRALLSLVMFSSIFLLFAGRSLAAARPCLPTPEMEAALERSFQEFPLAIAMMPDGSLLTLYASAHGTWTMTLQRPDESACIVVAGEDLNLLHRGGLVPERAT</sequence>
<evidence type="ECO:0000313" key="2">
    <source>
        <dbReference type="Proteomes" id="UP000183987"/>
    </source>
</evidence>
<dbReference type="AlphaFoldDB" id="A0A1M4XC26"/>
<dbReference type="EMBL" id="FQUE01000002">
    <property type="protein sequence ID" value="SHE91068.1"/>
    <property type="molecule type" value="Genomic_DNA"/>
</dbReference>
<organism evidence="1 2">
    <name type="scientific">Loktanella atrilutea</name>
    <dbReference type="NCBI Taxonomy" id="366533"/>
    <lineage>
        <taxon>Bacteria</taxon>
        <taxon>Pseudomonadati</taxon>
        <taxon>Pseudomonadota</taxon>
        <taxon>Alphaproteobacteria</taxon>
        <taxon>Rhodobacterales</taxon>
        <taxon>Roseobacteraceae</taxon>
        <taxon>Loktanella</taxon>
    </lineage>
</organism>
<keyword evidence="2" id="KW-1185">Reference proteome</keyword>
<reference evidence="2" key="1">
    <citation type="submission" date="2016-11" db="EMBL/GenBank/DDBJ databases">
        <authorList>
            <person name="Varghese N."/>
            <person name="Submissions S."/>
        </authorList>
    </citation>
    <scope>NUCLEOTIDE SEQUENCE [LARGE SCALE GENOMIC DNA]</scope>
    <source>
        <strain evidence="2">DSM 29326</strain>
    </source>
</reference>
<gene>
    <name evidence="1" type="ORF">SAMN05444339_102428</name>
</gene>
<evidence type="ECO:0000313" key="1">
    <source>
        <dbReference type="EMBL" id="SHE91068.1"/>
    </source>
</evidence>
<protein>
    <submittedName>
        <fullName evidence="1">Uncharacterized protein</fullName>
    </submittedName>
</protein>
<dbReference type="STRING" id="366533.SAMN05444339_102428"/>
<name>A0A1M4XC26_LOKAT</name>
<dbReference type="OrthoDB" id="9810895at2"/>